<dbReference type="GO" id="GO:0005886">
    <property type="term" value="C:plasma membrane"/>
    <property type="evidence" value="ECO:0007669"/>
    <property type="project" value="UniProtKB-SubCell"/>
</dbReference>
<dbReference type="PANTHER" id="PTHR32507">
    <property type="entry name" value="NA(+)/H(+) ANTIPORTER 1"/>
    <property type="match status" value="1"/>
</dbReference>
<feature type="transmembrane region" description="Helical" evidence="9">
    <location>
        <begin position="37"/>
        <end position="59"/>
    </location>
</feature>
<gene>
    <name evidence="11" type="ORF">CAL13_11700</name>
</gene>
<comment type="subcellular location">
    <subcellularLocation>
        <location evidence="1">Cell membrane</location>
        <topology evidence="1">Multi-pass membrane protein</topology>
    </subcellularLocation>
</comment>
<dbReference type="Pfam" id="PF00999">
    <property type="entry name" value="Na_H_Exchanger"/>
    <property type="match status" value="1"/>
</dbReference>
<evidence type="ECO:0000256" key="2">
    <source>
        <dbReference type="ARBA" id="ARBA00022448"/>
    </source>
</evidence>
<evidence type="ECO:0000256" key="7">
    <source>
        <dbReference type="ARBA" id="ARBA00023065"/>
    </source>
</evidence>
<feature type="transmembrane region" description="Helical" evidence="9">
    <location>
        <begin position="321"/>
        <end position="338"/>
    </location>
</feature>
<organism evidence="11 12">
    <name type="scientific">Bordetella genomosp. 9</name>
    <dbReference type="NCBI Taxonomy" id="1416803"/>
    <lineage>
        <taxon>Bacteria</taxon>
        <taxon>Pseudomonadati</taxon>
        <taxon>Pseudomonadota</taxon>
        <taxon>Betaproteobacteria</taxon>
        <taxon>Burkholderiales</taxon>
        <taxon>Alcaligenaceae</taxon>
        <taxon>Bordetella</taxon>
    </lineage>
</organism>
<dbReference type="Gene3D" id="1.20.1530.20">
    <property type="match status" value="1"/>
</dbReference>
<dbReference type="GO" id="GO:1902600">
    <property type="term" value="P:proton transmembrane transport"/>
    <property type="evidence" value="ECO:0007669"/>
    <property type="project" value="InterPro"/>
</dbReference>
<feature type="transmembrane region" description="Helical" evidence="9">
    <location>
        <begin position="406"/>
        <end position="434"/>
    </location>
</feature>
<dbReference type="InterPro" id="IPR038770">
    <property type="entry name" value="Na+/solute_symporter_sf"/>
</dbReference>
<feature type="transmembrane region" description="Helical" evidence="9">
    <location>
        <begin position="193"/>
        <end position="216"/>
    </location>
</feature>
<protein>
    <submittedName>
        <fullName evidence="11">Sodium:proton antiporter</fullName>
    </submittedName>
</protein>
<keyword evidence="8 9" id="KW-0472">Membrane</keyword>
<evidence type="ECO:0000256" key="3">
    <source>
        <dbReference type="ARBA" id="ARBA00022449"/>
    </source>
</evidence>
<dbReference type="RefSeq" id="WP_086072489.1">
    <property type="nucleotide sequence ID" value="NZ_CP021109.1"/>
</dbReference>
<keyword evidence="3" id="KW-0050">Antiport</keyword>
<evidence type="ECO:0000313" key="11">
    <source>
        <dbReference type="EMBL" id="ARP86798.1"/>
    </source>
</evidence>
<feature type="transmembrane region" description="Helical" evidence="9">
    <location>
        <begin position="377"/>
        <end position="394"/>
    </location>
</feature>
<evidence type="ECO:0000256" key="5">
    <source>
        <dbReference type="ARBA" id="ARBA00022692"/>
    </source>
</evidence>
<dbReference type="Proteomes" id="UP000194139">
    <property type="component" value="Chromosome"/>
</dbReference>
<dbReference type="PANTHER" id="PTHR32507:SF8">
    <property type="entry name" value="CNH1P"/>
    <property type="match status" value="1"/>
</dbReference>
<feature type="transmembrane region" description="Helical" evidence="9">
    <location>
        <begin position="65"/>
        <end position="85"/>
    </location>
</feature>
<feature type="transmembrane region" description="Helical" evidence="9">
    <location>
        <begin position="12"/>
        <end position="30"/>
    </location>
</feature>
<evidence type="ECO:0000259" key="10">
    <source>
        <dbReference type="Pfam" id="PF00999"/>
    </source>
</evidence>
<evidence type="ECO:0000256" key="8">
    <source>
        <dbReference type="ARBA" id="ARBA00023136"/>
    </source>
</evidence>
<evidence type="ECO:0000256" key="6">
    <source>
        <dbReference type="ARBA" id="ARBA00022989"/>
    </source>
</evidence>
<accession>A0A1W6Z0G4</accession>
<keyword evidence="12" id="KW-1185">Reference proteome</keyword>
<evidence type="ECO:0000256" key="4">
    <source>
        <dbReference type="ARBA" id="ARBA00022475"/>
    </source>
</evidence>
<evidence type="ECO:0000256" key="9">
    <source>
        <dbReference type="SAM" id="Phobius"/>
    </source>
</evidence>
<keyword evidence="5 9" id="KW-0812">Transmembrane</keyword>
<keyword evidence="6 9" id="KW-1133">Transmembrane helix</keyword>
<evidence type="ECO:0000256" key="1">
    <source>
        <dbReference type="ARBA" id="ARBA00004651"/>
    </source>
</evidence>
<name>A0A1W6Z0G4_9BORD</name>
<dbReference type="EMBL" id="CP021109">
    <property type="protein sequence ID" value="ARP86798.1"/>
    <property type="molecule type" value="Genomic_DNA"/>
</dbReference>
<keyword evidence="7" id="KW-0406">Ion transport</keyword>
<reference evidence="11 12" key="1">
    <citation type="submission" date="2017-05" db="EMBL/GenBank/DDBJ databases">
        <title>Complete and WGS of Bordetella genogroups.</title>
        <authorList>
            <person name="Spilker T."/>
            <person name="LiPuma J."/>
        </authorList>
    </citation>
    <scope>NUCLEOTIDE SEQUENCE [LARGE SCALE GENOMIC DNA]</scope>
    <source>
        <strain evidence="11 12">AU17164</strain>
    </source>
</reference>
<sequence>MTGSETTEAVWYMLVGVLLIAVALARSVIARLPMTGAMIYLVVGFVIGPAGFGLLDVSIHENTRVLRVITETGLIVSLFAIGLHLRAPLENNLWSPPFRLALPAMFITIAIMAVAAHVGLGFSVGAALLLGAALAPTDPVLASELRPREAGDDDPLRFSLSGEGGANDGAAYPFALLGVLLCLRDTQALSHPLLLTAQLVWGVVAAVGIGWGMGTLTETLVAKLRIRYAKAMGFEGFLALGLMAACYGVTILVHGYGFLAVFCAGVALRRREMRATGEEKPREALRDVSHGERRAAAKDPNLAHAYLAESMMAFSVEMERIVELALMLLIGAVISAHWRELLGWAPLAMMLLLFFVARPLAVYAAMAGTGTRWRQRLVSAWLGFRGVGTFYYLLFALERAPEQARALMPIALGVLVASVFVHGVSASPVLNWYYARRPPAPE</sequence>
<dbReference type="AlphaFoldDB" id="A0A1W6Z0G4"/>
<feature type="transmembrane region" description="Helical" evidence="9">
    <location>
        <begin position="236"/>
        <end position="268"/>
    </location>
</feature>
<keyword evidence="4" id="KW-1003">Cell membrane</keyword>
<evidence type="ECO:0000313" key="12">
    <source>
        <dbReference type="Proteomes" id="UP000194139"/>
    </source>
</evidence>
<feature type="domain" description="Cation/H+ exchanger transmembrane" evidence="10">
    <location>
        <begin position="22"/>
        <end position="432"/>
    </location>
</feature>
<feature type="transmembrane region" description="Helical" evidence="9">
    <location>
        <begin position="344"/>
        <end position="365"/>
    </location>
</feature>
<keyword evidence="2" id="KW-0813">Transport</keyword>
<dbReference type="InterPro" id="IPR006153">
    <property type="entry name" value="Cation/H_exchanger_TM"/>
</dbReference>
<dbReference type="GO" id="GO:0015297">
    <property type="term" value="F:antiporter activity"/>
    <property type="evidence" value="ECO:0007669"/>
    <property type="project" value="UniProtKB-KW"/>
</dbReference>
<feature type="transmembrane region" description="Helical" evidence="9">
    <location>
        <begin position="106"/>
        <end position="135"/>
    </location>
</feature>
<proteinExistence type="predicted"/>